<dbReference type="GO" id="GO:0016787">
    <property type="term" value="F:hydrolase activity"/>
    <property type="evidence" value="ECO:0007669"/>
    <property type="project" value="UniProtKB-KW"/>
</dbReference>
<dbReference type="eggNOG" id="COG1335">
    <property type="taxonomic scope" value="Bacteria"/>
</dbReference>
<keyword evidence="1 3" id="KW-0378">Hydrolase</keyword>
<sequence>MENTETALIIVDVQVNMFSPENPVYQGEQLLATIARLREKARSAQIPIIYIQHGSQRQGHPMEVGSAGWQIYPALAPDPQDAIIQKHMSSSFYQTSLDEYLASHQIQKLVIAGIQTELCVDTICREACSRDYDVTLVKDGHSTWQRGELTAPQIIAHHNSLLNDWFATVKEEQAISF</sequence>
<evidence type="ECO:0000313" key="3">
    <source>
        <dbReference type="EMBL" id="EFH83457.1"/>
    </source>
</evidence>
<dbReference type="PANTHER" id="PTHR43540">
    <property type="entry name" value="PEROXYUREIDOACRYLATE/UREIDOACRYLATE AMIDOHYDROLASE-RELATED"/>
    <property type="match status" value="1"/>
</dbReference>
<dbReference type="AlphaFoldDB" id="D6TSQ6"/>
<dbReference type="RefSeq" id="WP_007914171.1">
    <property type="nucleotide sequence ID" value="NZ_ADVG01000003.1"/>
</dbReference>
<dbReference type="InterPro" id="IPR050272">
    <property type="entry name" value="Isochorismatase-like_hydrls"/>
</dbReference>
<dbReference type="Pfam" id="PF00857">
    <property type="entry name" value="Isochorismatase"/>
    <property type="match status" value="1"/>
</dbReference>
<dbReference type="OrthoDB" id="9785724at2"/>
<reference evidence="3 4" key="1">
    <citation type="journal article" date="2011" name="Stand. Genomic Sci.">
        <title>Non-contiguous finished genome sequence and contextual data of the filamentous soil bacterium Ktedonobacter racemifer type strain (SOSP1-21).</title>
        <authorList>
            <person name="Chang Y.J."/>
            <person name="Land M."/>
            <person name="Hauser L."/>
            <person name="Chertkov O."/>
            <person name="Del Rio T.G."/>
            <person name="Nolan M."/>
            <person name="Copeland A."/>
            <person name="Tice H."/>
            <person name="Cheng J.F."/>
            <person name="Lucas S."/>
            <person name="Han C."/>
            <person name="Goodwin L."/>
            <person name="Pitluck S."/>
            <person name="Ivanova N."/>
            <person name="Ovchinikova G."/>
            <person name="Pati A."/>
            <person name="Chen A."/>
            <person name="Palaniappan K."/>
            <person name="Mavromatis K."/>
            <person name="Liolios K."/>
            <person name="Brettin T."/>
            <person name="Fiebig A."/>
            <person name="Rohde M."/>
            <person name="Abt B."/>
            <person name="Goker M."/>
            <person name="Detter J.C."/>
            <person name="Woyke T."/>
            <person name="Bristow J."/>
            <person name="Eisen J.A."/>
            <person name="Markowitz V."/>
            <person name="Hugenholtz P."/>
            <person name="Kyrpides N.C."/>
            <person name="Klenk H.P."/>
            <person name="Lapidus A."/>
        </authorList>
    </citation>
    <scope>NUCLEOTIDE SEQUENCE [LARGE SCALE GENOMIC DNA]</scope>
    <source>
        <strain evidence="4">DSM 44963</strain>
    </source>
</reference>
<keyword evidence="4" id="KW-1185">Reference proteome</keyword>
<dbReference type="InParanoid" id="D6TSQ6"/>
<dbReference type="STRING" id="485913.Krac_4419"/>
<dbReference type="Proteomes" id="UP000004508">
    <property type="component" value="Unassembled WGS sequence"/>
</dbReference>
<dbReference type="InterPro" id="IPR036380">
    <property type="entry name" value="Isochorismatase-like_sf"/>
</dbReference>
<protein>
    <submittedName>
        <fullName evidence="3">Isochorismatase hydrolase</fullName>
    </submittedName>
</protein>
<dbReference type="SUPFAM" id="SSF52499">
    <property type="entry name" value="Isochorismatase-like hydrolases"/>
    <property type="match status" value="1"/>
</dbReference>
<dbReference type="FunCoup" id="D6TSQ6">
    <property type="interactions" value="255"/>
</dbReference>
<evidence type="ECO:0000256" key="1">
    <source>
        <dbReference type="ARBA" id="ARBA00022801"/>
    </source>
</evidence>
<dbReference type="EMBL" id="ADVG01000003">
    <property type="protein sequence ID" value="EFH83457.1"/>
    <property type="molecule type" value="Genomic_DNA"/>
</dbReference>
<organism evidence="3 4">
    <name type="scientific">Ktedonobacter racemifer DSM 44963</name>
    <dbReference type="NCBI Taxonomy" id="485913"/>
    <lineage>
        <taxon>Bacteria</taxon>
        <taxon>Bacillati</taxon>
        <taxon>Chloroflexota</taxon>
        <taxon>Ktedonobacteria</taxon>
        <taxon>Ktedonobacterales</taxon>
        <taxon>Ktedonobacteraceae</taxon>
        <taxon>Ktedonobacter</taxon>
    </lineage>
</organism>
<accession>D6TSQ6</accession>
<gene>
    <name evidence="3" type="ORF">Krac_4419</name>
</gene>
<dbReference type="InterPro" id="IPR000868">
    <property type="entry name" value="Isochorismatase-like_dom"/>
</dbReference>
<dbReference type="Gene3D" id="3.40.50.850">
    <property type="entry name" value="Isochorismatase-like"/>
    <property type="match status" value="1"/>
</dbReference>
<evidence type="ECO:0000259" key="2">
    <source>
        <dbReference type="Pfam" id="PF00857"/>
    </source>
</evidence>
<comment type="caution">
    <text evidence="3">The sequence shown here is derived from an EMBL/GenBank/DDBJ whole genome shotgun (WGS) entry which is preliminary data.</text>
</comment>
<feature type="domain" description="Isochorismatase-like" evidence="2">
    <location>
        <begin position="6"/>
        <end position="143"/>
    </location>
</feature>
<dbReference type="PANTHER" id="PTHR43540:SF14">
    <property type="entry name" value="ISOCHORISMATASE"/>
    <property type="match status" value="1"/>
</dbReference>
<dbReference type="CDD" id="cd01014">
    <property type="entry name" value="nicotinamidase_related"/>
    <property type="match status" value="1"/>
</dbReference>
<name>D6TSQ6_KTERA</name>
<proteinExistence type="predicted"/>
<evidence type="ECO:0000313" key="4">
    <source>
        <dbReference type="Proteomes" id="UP000004508"/>
    </source>
</evidence>